<accession>A0A067LMJ9</accession>
<evidence type="ECO:0000313" key="2">
    <source>
        <dbReference type="Proteomes" id="UP000027138"/>
    </source>
</evidence>
<evidence type="ECO:0000313" key="1">
    <source>
        <dbReference type="EMBL" id="KDP46040.1"/>
    </source>
</evidence>
<protein>
    <submittedName>
        <fullName evidence="1">Uncharacterized protein</fullName>
    </submittedName>
</protein>
<name>A0A067LMJ9_JATCU</name>
<proteinExistence type="predicted"/>
<organism evidence="1 2">
    <name type="scientific">Jatropha curcas</name>
    <name type="common">Barbados nut</name>
    <dbReference type="NCBI Taxonomy" id="180498"/>
    <lineage>
        <taxon>Eukaryota</taxon>
        <taxon>Viridiplantae</taxon>
        <taxon>Streptophyta</taxon>
        <taxon>Embryophyta</taxon>
        <taxon>Tracheophyta</taxon>
        <taxon>Spermatophyta</taxon>
        <taxon>Magnoliopsida</taxon>
        <taxon>eudicotyledons</taxon>
        <taxon>Gunneridae</taxon>
        <taxon>Pentapetalae</taxon>
        <taxon>rosids</taxon>
        <taxon>fabids</taxon>
        <taxon>Malpighiales</taxon>
        <taxon>Euphorbiaceae</taxon>
        <taxon>Crotonoideae</taxon>
        <taxon>Jatropheae</taxon>
        <taxon>Jatropha</taxon>
    </lineage>
</organism>
<sequence>MPIATTVAVSPDCCVSRNRKGERERRERELELHRRLESGRSWLLALKSPKIEEVLLRRSPEGNLSSPSCCVSRNEDREGDTAVRWCAVGVRSTQVAGNGRG</sequence>
<gene>
    <name evidence="1" type="ORF">JCGZ_13486</name>
</gene>
<dbReference type="AlphaFoldDB" id="A0A067LMJ9"/>
<dbReference type="EMBL" id="KK914222">
    <property type="protein sequence ID" value="KDP46040.1"/>
    <property type="molecule type" value="Genomic_DNA"/>
</dbReference>
<dbReference type="Proteomes" id="UP000027138">
    <property type="component" value="Unassembled WGS sequence"/>
</dbReference>
<keyword evidence="2" id="KW-1185">Reference proteome</keyword>
<reference evidence="1 2" key="1">
    <citation type="journal article" date="2014" name="PLoS ONE">
        <title>Global Analysis of Gene Expression Profiles in Physic Nut (Jatropha curcas L.) Seedlings Exposed to Salt Stress.</title>
        <authorList>
            <person name="Zhang L."/>
            <person name="Zhang C."/>
            <person name="Wu P."/>
            <person name="Chen Y."/>
            <person name="Li M."/>
            <person name="Jiang H."/>
            <person name="Wu G."/>
        </authorList>
    </citation>
    <scope>NUCLEOTIDE SEQUENCE [LARGE SCALE GENOMIC DNA]</scope>
    <source>
        <strain evidence="2">cv. GZQX0401</strain>
        <tissue evidence="1">Young leaves</tissue>
    </source>
</reference>